<name>A0ABQ1GPE7_9SPHN</name>
<keyword evidence="3" id="KW-1185">Reference proteome</keyword>
<keyword evidence="1" id="KW-0732">Signal</keyword>
<comment type="caution">
    <text evidence="2">The sequence shown here is derived from an EMBL/GenBank/DDBJ whole genome shotgun (WGS) entry which is preliminary data.</text>
</comment>
<gene>
    <name evidence="2" type="ORF">GCM10011395_17640</name>
</gene>
<evidence type="ECO:0000313" key="2">
    <source>
        <dbReference type="EMBL" id="GGA47846.1"/>
    </source>
</evidence>
<dbReference type="EMBL" id="BMDW01000009">
    <property type="protein sequence ID" value="GGA47846.1"/>
    <property type="molecule type" value="Genomic_DNA"/>
</dbReference>
<dbReference type="SUPFAM" id="SSF54909">
    <property type="entry name" value="Dimeric alpha+beta barrel"/>
    <property type="match status" value="1"/>
</dbReference>
<dbReference type="Gene3D" id="3.30.70.100">
    <property type="match status" value="1"/>
</dbReference>
<feature type="chain" id="PRO_5046456888" description="Monooxygenase" evidence="1">
    <location>
        <begin position="22"/>
        <end position="135"/>
    </location>
</feature>
<dbReference type="RefSeq" id="WP_188446604.1">
    <property type="nucleotide sequence ID" value="NZ_BMDW01000009.1"/>
</dbReference>
<reference evidence="3" key="1">
    <citation type="journal article" date="2019" name="Int. J. Syst. Evol. Microbiol.">
        <title>The Global Catalogue of Microorganisms (GCM) 10K type strain sequencing project: providing services to taxonomists for standard genome sequencing and annotation.</title>
        <authorList>
            <consortium name="The Broad Institute Genomics Platform"/>
            <consortium name="The Broad Institute Genome Sequencing Center for Infectious Disease"/>
            <person name="Wu L."/>
            <person name="Ma J."/>
        </authorList>
    </citation>
    <scope>NUCLEOTIDE SEQUENCE [LARGE SCALE GENOMIC DNA]</scope>
    <source>
        <strain evidence="3">CGMCC 1.10106</strain>
    </source>
</reference>
<organism evidence="2 3">
    <name type="scientific">Sphingomonas psychrolutea</name>
    <dbReference type="NCBI Taxonomy" id="1259676"/>
    <lineage>
        <taxon>Bacteria</taxon>
        <taxon>Pseudomonadati</taxon>
        <taxon>Pseudomonadota</taxon>
        <taxon>Alphaproteobacteria</taxon>
        <taxon>Sphingomonadales</taxon>
        <taxon>Sphingomonadaceae</taxon>
        <taxon>Sphingomonas</taxon>
    </lineage>
</organism>
<evidence type="ECO:0000313" key="3">
    <source>
        <dbReference type="Proteomes" id="UP000618591"/>
    </source>
</evidence>
<proteinExistence type="predicted"/>
<dbReference type="InterPro" id="IPR011008">
    <property type="entry name" value="Dimeric_a/b-barrel"/>
</dbReference>
<protein>
    <recommendedName>
        <fullName evidence="4">Monooxygenase</fullName>
    </recommendedName>
</protein>
<evidence type="ECO:0008006" key="4">
    <source>
        <dbReference type="Google" id="ProtNLM"/>
    </source>
</evidence>
<sequence>MRPIILFAALSLIASPLAAQTAPPPAPSADTPVAVLVSIPIPAGVPRTAIADGMAKAVPQYRAVPGLVRKLFTIGDDGGFGGMYLFRTRAAAQAWFNDAWFARVAKTYGSTGKVSYYDVPVALDNAPLPESVAAK</sequence>
<dbReference type="Proteomes" id="UP000618591">
    <property type="component" value="Unassembled WGS sequence"/>
</dbReference>
<feature type="signal peptide" evidence="1">
    <location>
        <begin position="1"/>
        <end position="21"/>
    </location>
</feature>
<accession>A0ABQ1GPE7</accession>
<evidence type="ECO:0000256" key="1">
    <source>
        <dbReference type="SAM" id="SignalP"/>
    </source>
</evidence>